<dbReference type="Proteomes" id="UP000570851">
    <property type="component" value="Unassembled WGS sequence"/>
</dbReference>
<proteinExistence type="predicted"/>
<sequence>MSNTGKGKKLASFNCDQKMWERFILRCQSKGTTATATLTRFIQMYLDGSLDNLDAVADHDLEKNGLASRIKEIVEEYLQQNLTDNLSSGDAETISAISSRLDEIEAQIENKSTGIETPSNCQPDDLVQKIESMATRMTQLTDAIVKIQNYLNSQPKQRNRNYGRNAYSQASTPRMKPLTQEGLASRLGVSVETLREQTAKLPPPLFVAWCKGKDSSSMGWELNEETGFYHPVS</sequence>
<keyword evidence="3" id="KW-1185">Reference proteome</keyword>
<dbReference type="RefSeq" id="WP_011316415.1">
    <property type="nucleotide sequence ID" value="NZ_JACKZP010000269.1"/>
</dbReference>
<feature type="region of interest" description="Disordered" evidence="1">
    <location>
        <begin position="155"/>
        <end position="175"/>
    </location>
</feature>
<evidence type="ECO:0000256" key="1">
    <source>
        <dbReference type="SAM" id="MobiDB-lite"/>
    </source>
</evidence>
<protein>
    <submittedName>
        <fullName evidence="2">Uncharacterized protein</fullName>
    </submittedName>
</protein>
<geneLocation type="plasmid" evidence="2">
    <name>pN2B-A</name>
</geneLocation>
<dbReference type="GeneID" id="58727022"/>
<evidence type="ECO:0000313" key="2">
    <source>
        <dbReference type="EMBL" id="MBC1305501.1"/>
    </source>
</evidence>
<evidence type="ECO:0000313" key="3">
    <source>
        <dbReference type="Proteomes" id="UP000570851"/>
    </source>
</evidence>
<name>A0ABR6SGZ5_ANAVA</name>
<feature type="compositionally biased region" description="Polar residues" evidence="1">
    <location>
        <begin position="155"/>
        <end position="172"/>
    </location>
</feature>
<organism evidence="2 3">
    <name type="scientific">Trichormus variabilis N2B</name>
    <dbReference type="NCBI Taxonomy" id="2681315"/>
    <lineage>
        <taxon>Bacteria</taxon>
        <taxon>Bacillati</taxon>
        <taxon>Cyanobacteriota</taxon>
        <taxon>Cyanophyceae</taxon>
        <taxon>Nostocales</taxon>
        <taxon>Nostocaceae</taxon>
        <taxon>Trichormus</taxon>
    </lineage>
</organism>
<comment type="caution">
    <text evidence="2">The sequence shown here is derived from an EMBL/GenBank/DDBJ whole genome shotgun (WGS) entry which is preliminary data.</text>
</comment>
<reference evidence="2 3" key="1">
    <citation type="submission" date="2019-11" db="EMBL/GenBank/DDBJ databases">
        <title>Comparison of genomes from free-living endosymbiotic cyanobacteria isolated from Azolla.</title>
        <authorList>
            <person name="Thiel T."/>
            <person name="Pratte B."/>
        </authorList>
    </citation>
    <scope>NUCLEOTIDE SEQUENCE [LARGE SCALE GENOMIC DNA]</scope>
    <source>
        <strain evidence="2 3">N2B</strain>
        <plasmid evidence="2">pN2B-A</plasmid>
    </source>
</reference>
<accession>A0ABR6SGZ5</accession>
<keyword evidence="2" id="KW-0614">Plasmid</keyword>
<dbReference type="EMBL" id="JACKZP010000269">
    <property type="protein sequence ID" value="MBC1305501.1"/>
    <property type="molecule type" value="Genomic_DNA"/>
</dbReference>
<gene>
    <name evidence="2" type="ORF">GNE12_26770</name>
</gene>